<sequence>MIPPCIGNLSKSLVILNLQRNNFKGTIPPTWVTGNNLKVIKLGQNKLKGKLPRSLANYRMLEFLDLGNNHIRDTFPYWLGTLLRLKILILHFNEFYGATNVPESDSLFPNLQIADLSHNGFIGLLPTEYFKRWNAMVEVDEENTKYWHAYDNFILNKIILSAPYHYLMTITNKGVKMDYAKVLEIFSAIDLSCNKFEGEIPDVAGSLKGLQLLNLSNNILVGPIPPALGNLKNVEALDLSQNKLTRSIPMQLTQLNFLEVFNISHNHLTGPIPRGKCDNSKASPPPSSTFKGNEDSGLLAEFGWKTVALGYGCGFLVGVVIGNIVFARTREWLMRTYRIRLSRERRMRRIQ</sequence>
<evidence type="ECO:0000313" key="14">
    <source>
        <dbReference type="Proteomes" id="UP001054252"/>
    </source>
</evidence>
<evidence type="ECO:0000256" key="12">
    <source>
        <dbReference type="SAM" id="Phobius"/>
    </source>
</evidence>
<keyword evidence="4" id="KW-0433">Leucine-rich repeat</keyword>
<gene>
    <name evidence="13" type="ORF">SLEP1_g39129</name>
</gene>
<evidence type="ECO:0000256" key="1">
    <source>
        <dbReference type="ARBA" id="ARBA00004251"/>
    </source>
</evidence>
<evidence type="ECO:0000256" key="6">
    <source>
        <dbReference type="ARBA" id="ARBA00022737"/>
    </source>
</evidence>
<evidence type="ECO:0000256" key="10">
    <source>
        <dbReference type="ARBA" id="ARBA00023180"/>
    </source>
</evidence>
<keyword evidence="6" id="KW-0677">Repeat</keyword>
<dbReference type="GO" id="GO:0005886">
    <property type="term" value="C:plasma membrane"/>
    <property type="evidence" value="ECO:0007669"/>
    <property type="project" value="UniProtKB-SubCell"/>
</dbReference>
<feature type="transmembrane region" description="Helical" evidence="12">
    <location>
        <begin position="308"/>
        <end position="327"/>
    </location>
</feature>
<keyword evidence="8 12" id="KW-0472">Membrane</keyword>
<evidence type="ECO:0000256" key="4">
    <source>
        <dbReference type="ARBA" id="ARBA00022614"/>
    </source>
</evidence>
<dbReference type="Pfam" id="PF13855">
    <property type="entry name" value="LRR_8"/>
    <property type="match status" value="1"/>
</dbReference>
<accession>A0AAV5KZL9</accession>
<evidence type="ECO:0000256" key="5">
    <source>
        <dbReference type="ARBA" id="ARBA00022692"/>
    </source>
</evidence>
<evidence type="ECO:0000256" key="11">
    <source>
        <dbReference type="SAM" id="MobiDB-lite"/>
    </source>
</evidence>
<evidence type="ECO:0000256" key="7">
    <source>
        <dbReference type="ARBA" id="ARBA00022989"/>
    </source>
</evidence>
<evidence type="ECO:0000256" key="2">
    <source>
        <dbReference type="ARBA" id="ARBA00009592"/>
    </source>
</evidence>
<evidence type="ECO:0000313" key="13">
    <source>
        <dbReference type="EMBL" id="GKV30305.1"/>
    </source>
</evidence>
<protein>
    <submittedName>
        <fullName evidence="13">Uncharacterized protein</fullName>
    </submittedName>
</protein>
<evidence type="ECO:0000256" key="9">
    <source>
        <dbReference type="ARBA" id="ARBA00023170"/>
    </source>
</evidence>
<organism evidence="13 14">
    <name type="scientific">Rubroshorea leprosula</name>
    <dbReference type="NCBI Taxonomy" id="152421"/>
    <lineage>
        <taxon>Eukaryota</taxon>
        <taxon>Viridiplantae</taxon>
        <taxon>Streptophyta</taxon>
        <taxon>Embryophyta</taxon>
        <taxon>Tracheophyta</taxon>
        <taxon>Spermatophyta</taxon>
        <taxon>Magnoliopsida</taxon>
        <taxon>eudicotyledons</taxon>
        <taxon>Gunneridae</taxon>
        <taxon>Pentapetalae</taxon>
        <taxon>rosids</taxon>
        <taxon>malvids</taxon>
        <taxon>Malvales</taxon>
        <taxon>Dipterocarpaceae</taxon>
        <taxon>Rubroshorea</taxon>
    </lineage>
</organism>
<comment type="similarity">
    <text evidence="2">Belongs to the RLP family.</text>
</comment>
<keyword evidence="10" id="KW-0325">Glycoprotein</keyword>
<dbReference type="AlphaFoldDB" id="A0AAV5KZL9"/>
<dbReference type="Pfam" id="PF00560">
    <property type="entry name" value="LRR_1"/>
    <property type="match status" value="3"/>
</dbReference>
<dbReference type="PANTHER" id="PTHR27004:SF467">
    <property type="entry name" value="RECEPTOR-LIKE PROTEIN 12"/>
    <property type="match status" value="1"/>
</dbReference>
<reference evidence="13 14" key="1">
    <citation type="journal article" date="2021" name="Commun. Biol.">
        <title>The genome of Shorea leprosula (Dipterocarpaceae) highlights the ecological relevance of drought in aseasonal tropical rainforests.</title>
        <authorList>
            <person name="Ng K.K.S."/>
            <person name="Kobayashi M.J."/>
            <person name="Fawcett J.A."/>
            <person name="Hatakeyama M."/>
            <person name="Paape T."/>
            <person name="Ng C.H."/>
            <person name="Ang C.C."/>
            <person name="Tnah L.H."/>
            <person name="Lee C.T."/>
            <person name="Nishiyama T."/>
            <person name="Sese J."/>
            <person name="O'Brien M.J."/>
            <person name="Copetti D."/>
            <person name="Mohd Noor M.I."/>
            <person name="Ong R.C."/>
            <person name="Putra M."/>
            <person name="Sireger I.Z."/>
            <person name="Indrioko S."/>
            <person name="Kosugi Y."/>
            <person name="Izuno A."/>
            <person name="Isagi Y."/>
            <person name="Lee S.L."/>
            <person name="Shimizu K.K."/>
        </authorList>
    </citation>
    <scope>NUCLEOTIDE SEQUENCE [LARGE SCALE GENOMIC DNA]</scope>
    <source>
        <strain evidence="13">214</strain>
    </source>
</reference>
<feature type="region of interest" description="Disordered" evidence="11">
    <location>
        <begin position="273"/>
        <end position="293"/>
    </location>
</feature>
<keyword evidence="3" id="KW-1003">Cell membrane</keyword>
<dbReference type="FunFam" id="3.80.10.10:FF:000383">
    <property type="entry name" value="Leucine-rich repeat receptor protein kinase EMS1"/>
    <property type="match status" value="1"/>
</dbReference>
<proteinExistence type="inferred from homology"/>
<comment type="subcellular location">
    <subcellularLocation>
        <location evidence="1">Cell membrane</location>
        <topology evidence="1">Single-pass type I membrane protein</topology>
    </subcellularLocation>
</comment>
<evidence type="ECO:0000256" key="3">
    <source>
        <dbReference type="ARBA" id="ARBA00022475"/>
    </source>
</evidence>
<evidence type="ECO:0000256" key="8">
    <source>
        <dbReference type="ARBA" id="ARBA00023136"/>
    </source>
</evidence>
<name>A0AAV5KZL9_9ROSI</name>
<dbReference type="SUPFAM" id="SSF52047">
    <property type="entry name" value="RNI-like"/>
    <property type="match status" value="1"/>
</dbReference>
<dbReference type="Proteomes" id="UP001054252">
    <property type="component" value="Unassembled WGS sequence"/>
</dbReference>
<dbReference type="PANTHER" id="PTHR27004">
    <property type="entry name" value="RECEPTOR-LIKE PROTEIN 12 ISOFORM X1"/>
    <property type="match status" value="1"/>
</dbReference>
<keyword evidence="14" id="KW-1185">Reference proteome</keyword>
<dbReference type="EMBL" id="BPVZ01000086">
    <property type="protein sequence ID" value="GKV30305.1"/>
    <property type="molecule type" value="Genomic_DNA"/>
</dbReference>
<keyword evidence="5 12" id="KW-0812">Transmembrane</keyword>
<comment type="caution">
    <text evidence="13">The sequence shown here is derived from an EMBL/GenBank/DDBJ whole genome shotgun (WGS) entry which is preliminary data.</text>
</comment>
<dbReference type="InterPro" id="IPR032675">
    <property type="entry name" value="LRR_dom_sf"/>
</dbReference>
<keyword evidence="7 12" id="KW-1133">Transmembrane helix</keyword>
<dbReference type="InterPro" id="IPR001611">
    <property type="entry name" value="Leu-rich_rpt"/>
</dbReference>
<keyword evidence="9" id="KW-0675">Receptor</keyword>
<dbReference type="Gene3D" id="3.80.10.10">
    <property type="entry name" value="Ribonuclease Inhibitor"/>
    <property type="match status" value="1"/>
</dbReference>